<evidence type="ECO:0000256" key="1">
    <source>
        <dbReference type="ARBA" id="ARBA00023002"/>
    </source>
</evidence>
<evidence type="ECO:0000313" key="5">
    <source>
        <dbReference type="EMBL" id="CAF3615921.1"/>
    </source>
</evidence>
<dbReference type="AlphaFoldDB" id="A0A813UGR1"/>
<dbReference type="PRINTS" id="PR00081">
    <property type="entry name" value="GDHRDH"/>
</dbReference>
<proteinExistence type="predicted"/>
<dbReference type="Proteomes" id="UP000682733">
    <property type="component" value="Unassembled WGS sequence"/>
</dbReference>
<dbReference type="EMBL" id="CAJOBC010000696">
    <property type="protein sequence ID" value="CAF3615921.1"/>
    <property type="molecule type" value="Genomic_DNA"/>
</dbReference>
<comment type="caution">
    <text evidence="3">The sequence shown here is derived from an EMBL/GenBank/DDBJ whole genome shotgun (WGS) entry which is preliminary data.</text>
</comment>
<dbReference type="EMBL" id="CAJNOK010000489">
    <property type="protein sequence ID" value="CAF0756952.1"/>
    <property type="molecule type" value="Genomic_DNA"/>
</dbReference>
<dbReference type="OrthoDB" id="191139at2759"/>
<gene>
    <name evidence="3" type="ORF">GPM918_LOCUS4948</name>
    <name evidence="2" type="ORF">OVA965_LOCUS2336</name>
    <name evidence="5" type="ORF">SRO942_LOCUS4949</name>
    <name evidence="4" type="ORF">TMI583_LOCUS2336</name>
</gene>
<evidence type="ECO:0008006" key="7">
    <source>
        <dbReference type="Google" id="ProtNLM"/>
    </source>
</evidence>
<dbReference type="InterPro" id="IPR036291">
    <property type="entry name" value="NAD(P)-bd_dom_sf"/>
</dbReference>
<dbReference type="SUPFAM" id="SSF51735">
    <property type="entry name" value="NAD(P)-binding Rossmann-fold domains"/>
    <property type="match status" value="1"/>
</dbReference>
<dbReference type="EMBL" id="CAJNOQ010000696">
    <property type="protein sequence ID" value="CAF0828915.1"/>
    <property type="molecule type" value="Genomic_DNA"/>
</dbReference>
<dbReference type="Proteomes" id="UP000681722">
    <property type="component" value="Unassembled WGS sequence"/>
</dbReference>
<reference evidence="3" key="1">
    <citation type="submission" date="2021-02" db="EMBL/GenBank/DDBJ databases">
        <authorList>
            <person name="Nowell W R."/>
        </authorList>
    </citation>
    <scope>NUCLEOTIDE SEQUENCE</scope>
</reference>
<organism evidence="3 6">
    <name type="scientific">Didymodactylos carnosus</name>
    <dbReference type="NCBI Taxonomy" id="1234261"/>
    <lineage>
        <taxon>Eukaryota</taxon>
        <taxon>Metazoa</taxon>
        <taxon>Spiralia</taxon>
        <taxon>Gnathifera</taxon>
        <taxon>Rotifera</taxon>
        <taxon>Eurotatoria</taxon>
        <taxon>Bdelloidea</taxon>
        <taxon>Philodinida</taxon>
        <taxon>Philodinidae</taxon>
        <taxon>Didymodactylos</taxon>
    </lineage>
</organism>
<name>A0A813UGR1_9BILA</name>
<keyword evidence="1" id="KW-0560">Oxidoreductase</keyword>
<dbReference type="GO" id="GO:0016491">
    <property type="term" value="F:oxidoreductase activity"/>
    <property type="evidence" value="ECO:0007669"/>
    <property type="project" value="UniProtKB-KW"/>
</dbReference>
<accession>A0A813UGR1</accession>
<evidence type="ECO:0000313" key="4">
    <source>
        <dbReference type="EMBL" id="CAF3536285.1"/>
    </source>
</evidence>
<sequence length="319" mass="35686">MKTVAYVLSAGAGAFGALILYRDKYVSVNYKGTEQLLGKTCVITGSNSGIGKEVARDFAQRGARVVMACRDIKKCELARDEIINETNNTNVVCYECDLASIESIKSFALRFNTEEKYLHILVNNAGIMWHPQKLTKDGFELHLGVNYLGHFLLTNLLIDKLAKCSPSRVVNLTSAAHKRGVIDFDDLNMSKKVYNAKYAYEQSELARVLFTREFCRRFSDKGVTSYAVHPGIVRSNISQYTIDNSIISGTIIGPFMSAFMKSSKTGAQNVIYCALDKSIENECGKYYSDLTESKPSKEALNDANAKRLWAISERWTRLK</sequence>
<protein>
    <recommendedName>
        <fullName evidence="7">Retinol dehydrogenase 13</fullName>
    </recommendedName>
</protein>
<dbReference type="EMBL" id="CAJOBA010000489">
    <property type="protein sequence ID" value="CAF3536285.1"/>
    <property type="molecule type" value="Genomic_DNA"/>
</dbReference>
<dbReference type="Gene3D" id="3.40.50.720">
    <property type="entry name" value="NAD(P)-binding Rossmann-like Domain"/>
    <property type="match status" value="1"/>
</dbReference>
<evidence type="ECO:0000313" key="2">
    <source>
        <dbReference type="EMBL" id="CAF0756952.1"/>
    </source>
</evidence>
<evidence type="ECO:0000313" key="3">
    <source>
        <dbReference type="EMBL" id="CAF0828915.1"/>
    </source>
</evidence>
<dbReference type="Proteomes" id="UP000663829">
    <property type="component" value="Unassembled WGS sequence"/>
</dbReference>
<evidence type="ECO:0000313" key="6">
    <source>
        <dbReference type="Proteomes" id="UP000663829"/>
    </source>
</evidence>
<dbReference type="Pfam" id="PF00106">
    <property type="entry name" value="adh_short"/>
    <property type="match status" value="1"/>
</dbReference>
<dbReference type="PANTHER" id="PTHR43157">
    <property type="entry name" value="PHOSPHATIDYLINOSITOL-GLYCAN BIOSYNTHESIS CLASS F PROTEIN-RELATED"/>
    <property type="match status" value="1"/>
</dbReference>
<keyword evidence="6" id="KW-1185">Reference proteome</keyword>
<dbReference type="InterPro" id="IPR002347">
    <property type="entry name" value="SDR_fam"/>
</dbReference>
<dbReference type="PANTHER" id="PTHR43157:SF31">
    <property type="entry name" value="PHOSPHATIDYLINOSITOL-GLYCAN BIOSYNTHESIS CLASS F PROTEIN"/>
    <property type="match status" value="1"/>
</dbReference>
<dbReference type="Proteomes" id="UP000677228">
    <property type="component" value="Unassembled WGS sequence"/>
</dbReference>